<dbReference type="AlphaFoldDB" id="A0A6I3IHV9"/>
<dbReference type="SUPFAM" id="SSF159894">
    <property type="entry name" value="YgaC/TfoX-N like"/>
    <property type="match status" value="1"/>
</dbReference>
<gene>
    <name evidence="2" type="ORF">GGG17_09575</name>
</gene>
<feature type="domain" description="TfoX N-terminal" evidence="1">
    <location>
        <begin position="20"/>
        <end position="104"/>
    </location>
</feature>
<dbReference type="GO" id="GO:0008168">
    <property type="term" value="F:methyltransferase activity"/>
    <property type="evidence" value="ECO:0007669"/>
    <property type="project" value="UniProtKB-KW"/>
</dbReference>
<proteinExistence type="predicted"/>
<organism evidence="2 3">
    <name type="scientific">Arsenicicoccus cauae</name>
    <dbReference type="NCBI Taxonomy" id="2663847"/>
    <lineage>
        <taxon>Bacteria</taxon>
        <taxon>Bacillati</taxon>
        <taxon>Actinomycetota</taxon>
        <taxon>Actinomycetes</taxon>
        <taxon>Micrococcales</taxon>
        <taxon>Intrasporangiaceae</taxon>
        <taxon>Arsenicicoccus</taxon>
    </lineage>
</organism>
<dbReference type="Gene3D" id="3.30.1460.30">
    <property type="entry name" value="YgaC/TfoX-N like chaperone"/>
    <property type="match status" value="1"/>
</dbReference>
<protein>
    <submittedName>
        <fullName evidence="2">RNA methyltransferase</fullName>
    </submittedName>
</protein>
<comment type="caution">
    <text evidence="2">The sequence shown here is derived from an EMBL/GenBank/DDBJ whole genome shotgun (WGS) entry which is preliminary data.</text>
</comment>
<name>A0A6I3IHV9_9MICO</name>
<dbReference type="Pfam" id="PF04993">
    <property type="entry name" value="TfoX_N"/>
    <property type="match status" value="1"/>
</dbReference>
<keyword evidence="2" id="KW-0808">Transferase</keyword>
<dbReference type="Proteomes" id="UP000431092">
    <property type="component" value="Unassembled WGS sequence"/>
</dbReference>
<dbReference type="InterPro" id="IPR007076">
    <property type="entry name" value="TfoX_N"/>
</dbReference>
<dbReference type="EMBL" id="WLVL01000037">
    <property type="protein sequence ID" value="MTB72213.1"/>
    <property type="molecule type" value="Genomic_DNA"/>
</dbReference>
<accession>A0A6I3IHV9</accession>
<evidence type="ECO:0000259" key="1">
    <source>
        <dbReference type="Pfam" id="PF04993"/>
    </source>
</evidence>
<evidence type="ECO:0000313" key="2">
    <source>
        <dbReference type="EMBL" id="MTB72213.1"/>
    </source>
</evidence>
<sequence length="110" mass="12087">MAYDENLAARIRAHVQDDLDVTEKKMFGGLAFLASGNLAVAATSRGSLMLRCDPEEADRLATEPGTNRMVMQGRALHNWLVVDERTLATDEGLRGWLEVGLDFARSLPAK</sequence>
<dbReference type="RefSeq" id="WP_154593478.1">
    <property type="nucleotide sequence ID" value="NZ_WLVL01000037.1"/>
</dbReference>
<evidence type="ECO:0000313" key="3">
    <source>
        <dbReference type="Proteomes" id="UP000431092"/>
    </source>
</evidence>
<keyword evidence="2" id="KW-0489">Methyltransferase</keyword>
<dbReference type="GO" id="GO:0032259">
    <property type="term" value="P:methylation"/>
    <property type="evidence" value="ECO:0007669"/>
    <property type="project" value="UniProtKB-KW"/>
</dbReference>
<reference evidence="2 3" key="1">
    <citation type="submission" date="2019-11" db="EMBL/GenBank/DDBJ databases">
        <title>Whole genome sequencing identifies a novel species of the genus Arsenicicoccus isolated from human blood.</title>
        <authorList>
            <person name="Jeong J.H."/>
            <person name="Kweon O.J."/>
            <person name="Kim H.R."/>
            <person name="Kim T.-H."/>
            <person name="Ha S.-M."/>
            <person name="Lee M.-K."/>
        </authorList>
    </citation>
    <scope>NUCLEOTIDE SEQUENCE [LARGE SCALE GENOMIC DNA]</scope>
    <source>
        <strain evidence="2 3">MKL-02</strain>
    </source>
</reference>
<keyword evidence="3" id="KW-1185">Reference proteome</keyword>